<dbReference type="Pfam" id="PF09861">
    <property type="entry name" value="Lar_N"/>
    <property type="match status" value="1"/>
</dbReference>
<protein>
    <submittedName>
        <fullName evidence="3">Nickel-dependent lactate racemase</fullName>
    </submittedName>
</protein>
<evidence type="ECO:0000313" key="3">
    <source>
        <dbReference type="EMBL" id="QOY91612.1"/>
    </source>
</evidence>
<dbReference type="Pfam" id="PF21113">
    <property type="entry name" value="LarA_C"/>
    <property type="match status" value="1"/>
</dbReference>
<accession>A0A7S7SMS4</accession>
<feature type="domain" description="Lactate racemase C-terminal" evidence="2">
    <location>
        <begin position="276"/>
        <end position="417"/>
    </location>
</feature>
<sequence length="431" mass="46674">MRTDFAFGKTGLSVDLPEGPQYRVLETRWAEASTDEASMLADALDHPIGCPPLVELAAGRHSAAISVCDITRPAPNRRTLPPLLARLEQAGIPKIRTTILIATGLHRQATESEIVEILGAEIAANYPIVNHNARELADHRELGVTKSGTPVFVDRRFVDAELRITLGFIEQHLMAGFSGGRKLIAPGLAYQETIKNLHSPRFMRDARAVEGSVEQNPLHQELLEIAQMAGHDFVFDVVLSEGRKIAAAFAGEPRQAHAEGIAFVRASTTQWIPGRVDAAITSAAGYPLDLTFYQGVKGVTAASHIVKPGGIILLMAACDEGAGAPEFSRLMKEFPDPQAFLETISNTPVTIDQWQLEKLAMVVASHRVWWYTPGLPPEYHANIWGKLFPSAASAFQALRSEVGSGAEVAVLPEGPYVLARPQSTLPEPALV</sequence>
<evidence type="ECO:0000259" key="2">
    <source>
        <dbReference type="Pfam" id="PF21113"/>
    </source>
</evidence>
<dbReference type="Proteomes" id="UP000593892">
    <property type="component" value="Chromosome"/>
</dbReference>
<dbReference type="EMBL" id="CP063849">
    <property type="protein sequence ID" value="QOY91612.1"/>
    <property type="molecule type" value="Genomic_DNA"/>
</dbReference>
<dbReference type="InterPro" id="IPR048068">
    <property type="entry name" value="LarA-like"/>
</dbReference>
<dbReference type="PANTHER" id="PTHR33171:SF17">
    <property type="entry name" value="LARA-LIKE N-TERMINAL DOMAIN-CONTAINING PROTEIN"/>
    <property type="match status" value="1"/>
</dbReference>
<dbReference type="KEGG" id="pfer:IRI77_17200"/>
<keyword evidence="4" id="KW-1185">Reference proteome</keyword>
<dbReference type="GO" id="GO:0050043">
    <property type="term" value="F:lactate racemase activity"/>
    <property type="evidence" value="ECO:0007669"/>
    <property type="project" value="InterPro"/>
</dbReference>
<feature type="domain" description="LarA-like N-terminal" evidence="1">
    <location>
        <begin position="7"/>
        <end position="207"/>
    </location>
</feature>
<dbReference type="NCBIfam" id="NF033504">
    <property type="entry name" value="Ni_dep_LarA"/>
    <property type="match status" value="1"/>
</dbReference>
<dbReference type="Gene3D" id="3.40.50.11440">
    <property type="match status" value="1"/>
</dbReference>
<dbReference type="InterPro" id="IPR048520">
    <property type="entry name" value="LarA_C"/>
</dbReference>
<reference evidence="3 4" key="1">
    <citation type="submission" date="2020-10" db="EMBL/GenBank/DDBJ databases">
        <title>Complete genome sequence of Paludibaculum fermentans P105T, a facultatively anaerobic acidobacterium capable of dissimilatory Fe(III) reduction.</title>
        <authorList>
            <person name="Dedysh S.N."/>
            <person name="Beletsky A.V."/>
            <person name="Kulichevskaya I.S."/>
            <person name="Mardanov A.V."/>
            <person name="Ravin N.V."/>
        </authorList>
    </citation>
    <scope>NUCLEOTIDE SEQUENCE [LARGE SCALE GENOMIC DNA]</scope>
    <source>
        <strain evidence="3 4">P105</strain>
    </source>
</reference>
<dbReference type="RefSeq" id="WP_194453266.1">
    <property type="nucleotide sequence ID" value="NZ_CP063849.1"/>
</dbReference>
<organism evidence="3 4">
    <name type="scientific">Paludibaculum fermentans</name>
    <dbReference type="NCBI Taxonomy" id="1473598"/>
    <lineage>
        <taxon>Bacteria</taxon>
        <taxon>Pseudomonadati</taxon>
        <taxon>Acidobacteriota</taxon>
        <taxon>Terriglobia</taxon>
        <taxon>Bryobacterales</taxon>
        <taxon>Bryobacteraceae</taxon>
        <taxon>Paludibaculum</taxon>
    </lineage>
</organism>
<dbReference type="Gene3D" id="3.90.226.30">
    <property type="match status" value="1"/>
</dbReference>
<name>A0A7S7SMS4_PALFE</name>
<dbReference type="InterPro" id="IPR043166">
    <property type="entry name" value="LarA-like_C"/>
</dbReference>
<gene>
    <name evidence="3" type="primary">larA</name>
    <name evidence="3" type="ORF">IRI77_17200</name>
</gene>
<evidence type="ECO:0000313" key="4">
    <source>
        <dbReference type="Proteomes" id="UP000593892"/>
    </source>
</evidence>
<dbReference type="AlphaFoldDB" id="A0A7S7SMS4"/>
<proteinExistence type="predicted"/>
<evidence type="ECO:0000259" key="1">
    <source>
        <dbReference type="Pfam" id="PF09861"/>
    </source>
</evidence>
<dbReference type="InterPro" id="IPR047926">
    <property type="entry name" value="Ni_dep_LarA"/>
</dbReference>
<dbReference type="PANTHER" id="PTHR33171">
    <property type="entry name" value="LAR_N DOMAIN-CONTAINING PROTEIN"/>
    <property type="match status" value="1"/>
</dbReference>
<dbReference type="InterPro" id="IPR018657">
    <property type="entry name" value="LarA-like_N"/>
</dbReference>